<organism evidence="2 3">
    <name type="scientific">Arachis hypogaea</name>
    <name type="common">Peanut</name>
    <dbReference type="NCBI Taxonomy" id="3818"/>
    <lineage>
        <taxon>Eukaryota</taxon>
        <taxon>Viridiplantae</taxon>
        <taxon>Streptophyta</taxon>
        <taxon>Embryophyta</taxon>
        <taxon>Tracheophyta</taxon>
        <taxon>Spermatophyta</taxon>
        <taxon>Magnoliopsida</taxon>
        <taxon>eudicotyledons</taxon>
        <taxon>Gunneridae</taxon>
        <taxon>Pentapetalae</taxon>
        <taxon>rosids</taxon>
        <taxon>fabids</taxon>
        <taxon>Fabales</taxon>
        <taxon>Fabaceae</taxon>
        <taxon>Papilionoideae</taxon>
        <taxon>50 kb inversion clade</taxon>
        <taxon>dalbergioids sensu lato</taxon>
        <taxon>Dalbergieae</taxon>
        <taxon>Pterocarpus clade</taxon>
        <taxon>Arachis</taxon>
    </lineage>
</organism>
<accession>A0A444Z7E2</accession>
<keyword evidence="1" id="KW-0175">Coiled coil</keyword>
<evidence type="ECO:0000256" key="1">
    <source>
        <dbReference type="SAM" id="Coils"/>
    </source>
</evidence>
<comment type="caution">
    <text evidence="2">The sequence shown here is derived from an EMBL/GenBank/DDBJ whole genome shotgun (WGS) entry which is preliminary data.</text>
</comment>
<reference evidence="2 3" key="1">
    <citation type="submission" date="2019-01" db="EMBL/GenBank/DDBJ databases">
        <title>Sequencing of cultivated peanut Arachis hypogaea provides insights into genome evolution and oil improvement.</title>
        <authorList>
            <person name="Chen X."/>
        </authorList>
    </citation>
    <scope>NUCLEOTIDE SEQUENCE [LARGE SCALE GENOMIC DNA]</scope>
    <source>
        <strain evidence="3">cv. Fuhuasheng</strain>
        <tissue evidence="2">Leaves</tissue>
    </source>
</reference>
<protein>
    <submittedName>
        <fullName evidence="2">Uncharacterized protein</fullName>
    </submittedName>
</protein>
<gene>
    <name evidence="2" type="ORF">Ahy_B05g078574</name>
</gene>
<keyword evidence="3" id="KW-1185">Reference proteome</keyword>
<proteinExistence type="predicted"/>
<evidence type="ECO:0000313" key="2">
    <source>
        <dbReference type="EMBL" id="RYR10103.1"/>
    </source>
</evidence>
<dbReference type="AlphaFoldDB" id="A0A444Z7E2"/>
<sequence length="151" mass="17187">MLKFNNKMQPIGDETGLLSGVLGLLRADYEKFSICEKSWYKITTKEKVYIECVKKKLEDIEQQDESSRVLSQNDSIAQVLGKEKPGRVRGVGFGLTPSKLEAKKLKRKTMEDEVAAEKKKRQMMESALGYLFQQQGEELPSDITKAMSYVE</sequence>
<feature type="coiled-coil region" evidence="1">
    <location>
        <begin position="100"/>
        <end position="127"/>
    </location>
</feature>
<evidence type="ECO:0000313" key="3">
    <source>
        <dbReference type="Proteomes" id="UP000289738"/>
    </source>
</evidence>
<dbReference type="EMBL" id="SDMP01000015">
    <property type="protein sequence ID" value="RYR10103.1"/>
    <property type="molecule type" value="Genomic_DNA"/>
</dbReference>
<name>A0A444Z7E2_ARAHY</name>
<dbReference type="Proteomes" id="UP000289738">
    <property type="component" value="Chromosome B05"/>
</dbReference>